<dbReference type="AlphaFoldDB" id="A0A0H3CCW1"/>
<organism evidence="1 2">
    <name type="scientific">Caulobacter vibrioides (strain NA1000 / CB15N)</name>
    <name type="common">Caulobacter crescentus</name>
    <dbReference type="NCBI Taxonomy" id="565050"/>
    <lineage>
        <taxon>Bacteria</taxon>
        <taxon>Pseudomonadati</taxon>
        <taxon>Pseudomonadota</taxon>
        <taxon>Alphaproteobacteria</taxon>
        <taxon>Caulobacterales</taxon>
        <taxon>Caulobacteraceae</taxon>
        <taxon>Caulobacter</taxon>
    </lineage>
</organism>
<dbReference type="PATRIC" id="fig|565050.3.peg.3263"/>
<dbReference type="Proteomes" id="UP000001364">
    <property type="component" value="Chromosome"/>
</dbReference>
<dbReference type="KEGG" id="ccs:CCNA_03350"/>
<keyword evidence="2" id="KW-1185">Reference proteome</keyword>
<dbReference type="EMBL" id="CP001340">
    <property type="protein sequence ID" value="ACL96814.1"/>
    <property type="molecule type" value="Genomic_DNA"/>
</dbReference>
<reference evidence="1 2" key="1">
    <citation type="journal article" date="2010" name="J. Bacteriol.">
        <title>The genetic basis of laboratory adaptation in Caulobacter crescentus.</title>
        <authorList>
            <person name="Marks M.E."/>
            <person name="Castro-Rojas C.M."/>
            <person name="Teiling C."/>
            <person name="Du L."/>
            <person name="Kapatral V."/>
            <person name="Walunas T.L."/>
            <person name="Crosson S."/>
        </authorList>
    </citation>
    <scope>NUCLEOTIDE SEQUENCE [LARGE SCALE GENOMIC DNA]</scope>
    <source>
        <strain evidence="2">NA1000 / CB15N</strain>
    </source>
</reference>
<gene>
    <name evidence="1" type="ordered locus">CCNA_03350</name>
</gene>
<sequence>MTMVFQADSHEVSAGEIRVFRASRTSGGLDDASDLKVRADMYISSALPRHRLHEDVLLFEQNPPD</sequence>
<evidence type="ECO:0000313" key="2">
    <source>
        <dbReference type="Proteomes" id="UP000001364"/>
    </source>
</evidence>
<evidence type="ECO:0000313" key="1">
    <source>
        <dbReference type="EMBL" id="ACL96814.1"/>
    </source>
</evidence>
<proteinExistence type="predicted"/>
<dbReference type="RefSeq" id="YP_002518722.1">
    <property type="nucleotide sequence ID" value="NC_011916.1"/>
</dbReference>
<dbReference type="HOGENOM" id="CLU_2841744_0_0_5"/>
<name>A0A0H3CCW1_CAUVN</name>
<dbReference type="RefSeq" id="WP_010921074.1">
    <property type="nucleotide sequence ID" value="NC_011916.1"/>
</dbReference>
<dbReference type="GeneID" id="7332978"/>
<protein>
    <submittedName>
        <fullName evidence="1">Uncharacterized protein</fullName>
    </submittedName>
</protein>
<accession>A0A0H3CCW1</accession>